<accession>A0A8B9JN93</accession>
<dbReference type="InterPro" id="IPR027417">
    <property type="entry name" value="P-loop_NTPase"/>
</dbReference>
<dbReference type="InterPro" id="IPR007111">
    <property type="entry name" value="NACHT_NTPase"/>
</dbReference>
<keyword evidence="6" id="KW-0067">ATP-binding</keyword>
<reference evidence="9" key="1">
    <citation type="submission" date="2025-08" db="UniProtKB">
        <authorList>
            <consortium name="Ensembl"/>
        </authorList>
    </citation>
    <scope>IDENTIFICATION</scope>
</reference>
<feature type="domain" description="B30.2/SPRY" evidence="7">
    <location>
        <begin position="1111"/>
        <end position="1303"/>
    </location>
</feature>
<evidence type="ECO:0000259" key="8">
    <source>
        <dbReference type="PROSITE" id="PS50837"/>
    </source>
</evidence>
<dbReference type="SMART" id="SM00368">
    <property type="entry name" value="LRR_RI"/>
    <property type="match status" value="6"/>
</dbReference>
<evidence type="ECO:0000256" key="6">
    <source>
        <dbReference type="ARBA" id="ARBA00022840"/>
    </source>
</evidence>
<dbReference type="InterPro" id="IPR032675">
    <property type="entry name" value="LRR_dom_sf"/>
</dbReference>
<dbReference type="PANTHER" id="PTHR24106">
    <property type="entry name" value="NACHT, LRR AND CARD DOMAINS-CONTAINING"/>
    <property type="match status" value="1"/>
</dbReference>
<dbReference type="Pfam" id="PF13765">
    <property type="entry name" value="PRY"/>
    <property type="match status" value="1"/>
</dbReference>
<dbReference type="InterPro" id="IPR041075">
    <property type="entry name" value="NOD1/2_WH"/>
</dbReference>
<dbReference type="Gene3D" id="2.60.120.920">
    <property type="match status" value="1"/>
</dbReference>
<dbReference type="InterPro" id="IPR043136">
    <property type="entry name" value="B30.2/SPRY_sf"/>
</dbReference>
<organism evidence="9 10">
    <name type="scientific">Astyanax mexicanus</name>
    <name type="common">Blind cave fish</name>
    <name type="synonym">Astyanax fasciatus mexicanus</name>
    <dbReference type="NCBI Taxonomy" id="7994"/>
    <lineage>
        <taxon>Eukaryota</taxon>
        <taxon>Metazoa</taxon>
        <taxon>Chordata</taxon>
        <taxon>Craniata</taxon>
        <taxon>Vertebrata</taxon>
        <taxon>Euteleostomi</taxon>
        <taxon>Actinopterygii</taxon>
        <taxon>Neopterygii</taxon>
        <taxon>Teleostei</taxon>
        <taxon>Ostariophysi</taxon>
        <taxon>Characiformes</taxon>
        <taxon>Characoidei</taxon>
        <taxon>Acestrorhamphidae</taxon>
        <taxon>Acestrorhamphinae</taxon>
        <taxon>Astyanax</taxon>
    </lineage>
</organism>
<evidence type="ECO:0000256" key="3">
    <source>
        <dbReference type="ARBA" id="ARBA00022614"/>
    </source>
</evidence>
<evidence type="ECO:0000313" key="9">
    <source>
        <dbReference type="Ensembl" id="ENSAMXP00005023799.1"/>
    </source>
</evidence>
<dbReference type="InterPro" id="IPR001611">
    <property type="entry name" value="Leu-rich_rpt"/>
</dbReference>
<evidence type="ECO:0000313" key="10">
    <source>
        <dbReference type="Proteomes" id="UP000694621"/>
    </source>
</evidence>
<feature type="domain" description="NACHT" evidence="8">
    <location>
        <begin position="368"/>
        <end position="505"/>
    </location>
</feature>
<dbReference type="PRINTS" id="PR01407">
    <property type="entry name" value="BUTYPHLNCDUF"/>
</dbReference>
<evidence type="ECO:0000256" key="4">
    <source>
        <dbReference type="ARBA" id="ARBA00022737"/>
    </source>
</evidence>
<keyword evidence="2" id="KW-0963">Cytoplasm</keyword>
<dbReference type="Ensembl" id="ENSAMXT00005026286.1">
    <property type="protein sequence ID" value="ENSAMXP00005023799.1"/>
    <property type="gene ID" value="ENSAMXG00005012201.1"/>
</dbReference>
<dbReference type="GO" id="GO:0005737">
    <property type="term" value="C:cytoplasm"/>
    <property type="evidence" value="ECO:0007669"/>
    <property type="project" value="UniProtKB-SubCell"/>
</dbReference>
<dbReference type="InterPro" id="IPR051261">
    <property type="entry name" value="NLR"/>
</dbReference>
<dbReference type="InterPro" id="IPR003879">
    <property type="entry name" value="Butyrophylin_SPRY"/>
</dbReference>
<dbReference type="SMART" id="SM00589">
    <property type="entry name" value="PRY"/>
    <property type="match status" value="1"/>
</dbReference>
<dbReference type="SUPFAM" id="SSF52540">
    <property type="entry name" value="P-loop containing nucleoside triphosphate hydrolases"/>
    <property type="match status" value="1"/>
</dbReference>
<dbReference type="Pfam" id="PF00622">
    <property type="entry name" value="SPRY"/>
    <property type="match status" value="1"/>
</dbReference>
<dbReference type="PROSITE" id="PS50188">
    <property type="entry name" value="B302_SPRY"/>
    <property type="match status" value="1"/>
</dbReference>
<name>A0A8B9JN93_ASTMX</name>
<dbReference type="SUPFAM" id="SSF52047">
    <property type="entry name" value="RNI-like"/>
    <property type="match status" value="1"/>
</dbReference>
<keyword evidence="5" id="KW-0547">Nucleotide-binding</keyword>
<dbReference type="InterPro" id="IPR003877">
    <property type="entry name" value="SPRY_dom"/>
</dbReference>
<dbReference type="CDD" id="cd16040">
    <property type="entry name" value="SPRY_PRY_SNTX"/>
    <property type="match status" value="1"/>
</dbReference>
<dbReference type="GO" id="GO:0005524">
    <property type="term" value="F:ATP binding"/>
    <property type="evidence" value="ECO:0007669"/>
    <property type="project" value="UniProtKB-KW"/>
</dbReference>
<dbReference type="InterPro" id="IPR041267">
    <property type="entry name" value="NLRP_HD2"/>
</dbReference>
<evidence type="ECO:0000259" key="7">
    <source>
        <dbReference type="PROSITE" id="PS50188"/>
    </source>
</evidence>
<dbReference type="Pfam" id="PF13516">
    <property type="entry name" value="LRR_6"/>
    <property type="match status" value="4"/>
</dbReference>
<comment type="subcellular location">
    <subcellularLocation>
        <location evidence="1">Cytoplasm</location>
    </subcellularLocation>
</comment>
<dbReference type="SMART" id="SM01288">
    <property type="entry name" value="FISNA"/>
    <property type="match status" value="1"/>
</dbReference>
<proteinExistence type="predicted"/>
<dbReference type="Pfam" id="PF17779">
    <property type="entry name" value="WHD_NOD2"/>
    <property type="match status" value="1"/>
</dbReference>
<dbReference type="InterPro" id="IPR029495">
    <property type="entry name" value="NACHT-assoc"/>
</dbReference>
<protein>
    <recommendedName>
        <fullName evidence="11">B30.2/SPRY domain-containing protein</fullName>
    </recommendedName>
</protein>
<dbReference type="SMART" id="SM00449">
    <property type="entry name" value="SPRY"/>
    <property type="match status" value="1"/>
</dbReference>
<evidence type="ECO:0000256" key="5">
    <source>
        <dbReference type="ARBA" id="ARBA00022741"/>
    </source>
</evidence>
<dbReference type="InterPro" id="IPR013320">
    <property type="entry name" value="ConA-like_dom_sf"/>
</dbReference>
<evidence type="ECO:0000256" key="2">
    <source>
        <dbReference type="ARBA" id="ARBA00022490"/>
    </source>
</evidence>
<dbReference type="Proteomes" id="UP000694621">
    <property type="component" value="Unplaced"/>
</dbReference>
<dbReference type="Gene3D" id="3.80.10.10">
    <property type="entry name" value="Ribonuclease Inhibitor"/>
    <property type="match status" value="2"/>
</dbReference>
<dbReference type="Pfam" id="PF05729">
    <property type="entry name" value="NACHT"/>
    <property type="match status" value="1"/>
</dbReference>
<dbReference type="Gene3D" id="3.40.50.300">
    <property type="entry name" value="P-loop containing nucleotide triphosphate hydrolases"/>
    <property type="match status" value="1"/>
</dbReference>
<dbReference type="SUPFAM" id="SSF49899">
    <property type="entry name" value="Concanavalin A-like lectins/glucanases"/>
    <property type="match status" value="1"/>
</dbReference>
<evidence type="ECO:0008006" key="11">
    <source>
        <dbReference type="Google" id="ProtNLM"/>
    </source>
</evidence>
<dbReference type="Pfam" id="PF14484">
    <property type="entry name" value="FISNA"/>
    <property type="match status" value="1"/>
</dbReference>
<dbReference type="FunFam" id="3.40.50.300:FF:000210">
    <property type="entry name" value="Si:dkey-16p6.1"/>
    <property type="match status" value="1"/>
</dbReference>
<keyword evidence="4" id="KW-0677">Repeat</keyword>
<evidence type="ECO:0000256" key="1">
    <source>
        <dbReference type="ARBA" id="ARBA00004496"/>
    </source>
</evidence>
<keyword evidence="3" id="KW-0433">Leucine-rich repeat</keyword>
<dbReference type="InterPro" id="IPR006574">
    <property type="entry name" value="PRY"/>
</dbReference>
<dbReference type="InterPro" id="IPR001870">
    <property type="entry name" value="B30.2/SPRY"/>
</dbReference>
<dbReference type="PROSITE" id="PS50837">
    <property type="entry name" value="NACHT"/>
    <property type="match status" value="1"/>
</dbReference>
<sequence>MELVFELLVGLLIVLITWLLTKTYNTQINAVLFRTLYIQSTNAAKTPPFPATIEEQTPFTQSITSAWCSSTQSTTTAKTPYIQFTSTAETPYIQSTTMAGTPYIQSTVMAETPYIQSTTTADTPYIQSTTTADTPYIQSTTTADTPYIQSTSLAGTTYIQSNTMAENPYIQSTTTADTPYTQSTITAETPYIQSTSMAETPYIQSTSMAETPYIQSTTRAETPYIQSTITAQTGGNINAPALHHNVINGPVSIEICSKHKGDCHSDGRKYSETSNDMDILQEACAKLKSSFIMKFGMIDGKAIEGTQTPLEEVYTELYITEGESDSINTEHEIWQIERASRAHTSLDTSITCDNILTPSEKSLKKKSRVVLTKGIAGIGKSVSVQKFILNWAQCKANQGVDLVFYMPFRELNLYQGQWSLHKLLLNFHPELEEIKAPPNMILSSNVVLILDGLDESRLPLAFESNQLFSDVTKEMSLDVLITNILKGNLLNSAQIWVTSRPEASLKISRYTDHVTEIRGFTDQQKVEYFRKQIKDKTLASAIISHIKVSRSLHIMCHIPVFCLILASVLQSLPAEEEDTVPKTLTEMYIHFLIIQARLDSNKRGETLEMDPVLILESNKPLILKLAELAFEELMKGNLIFSEKELRDFSSDLSKVLMSTGLCTAIFKRRRGIYREKFYSFIHMSFQEFLAALHVFLACVKKDRKTLEVLLGSGTQCENMSLQDLLKQAVDKTLLNTQGSLDLFLRFLLGISLEANQDLLQALLMHREDSAEVIESTCKYIKGIKRKDISPERCINLFLCLLEMNDNTLHFEIQEYLQSEKRSIKELSPAQCSALAYMLLMSEEVLDEFDLKKYNTSVEGRRRLIPAVKCCRNALLADCELSEKSIDSVALALQLANSHLRELDLSYNDAKASFRTRNKCEDSNVGFSLLSDGLKSPNCKLEILRLVRCHLNKESCEALSEALSLQSTCLKEMNLSTNDLQDLGVEQLAKGLKSSHCKLEKLILVGCNLTKVSAETLALALSSDSTLRELNLSDNDLQDSGVKLLSVGLRNQHCKLEILKLSGCMITEEGCYSLASAVNSSQSHLKDLDLSYNHPGESGWMKLLSCKLKILNTDHGGQKRIKPGLSKYACDLTLDPNTSNTNLLLSEDKRRVVLQRQKVEYPVHRERFEFCKQVLCKEPLSGRHYWEVKWQKKMIAGVTYKEINRKGQGDDCSLGFNDKSWSLECDNFCQSVCHKSKSTVQQGTTSSRVGVYLDWPAGTLSFYSISKHHKLTHIHTFQSTFTEPLYAGFKLGVPQSSVILCNME</sequence>
<dbReference type="Pfam" id="PF17776">
    <property type="entry name" value="NLRC4_HD2"/>
    <property type="match status" value="1"/>
</dbReference>